<dbReference type="InterPro" id="IPR016035">
    <property type="entry name" value="Acyl_Trfase/lysoPLipase"/>
</dbReference>
<keyword evidence="1" id="KW-0812">Transmembrane</keyword>
<gene>
    <name evidence="2" type="ORF">MNBD_BACTEROID07-776</name>
</gene>
<dbReference type="EMBL" id="UOET01000544">
    <property type="protein sequence ID" value="VAW30606.1"/>
    <property type="molecule type" value="Genomic_DNA"/>
</dbReference>
<organism evidence="2">
    <name type="scientific">hydrothermal vent metagenome</name>
    <dbReference type="NCBI Taxonomy" id="652676"/>
    <lineage>
        <taxon>unclassified sequences</taxon>
        <taxon>metagenomes</taxon>
        <taxon>ecological metagenomes</taxon>
    </lineage>
</organism>
<dbReference type="SUPFAM" id="SSF52151">
    <property type="entry name" value="FabD/lysophospholipase-like"/>
    <property type="match status" value="1"/>
</dbReference>
<feature type="transmembrane region" description="Helical" evidence="1">
    <location>
        <begin position="66"/>
        <end position="92"/>
    </location>
</feature>
<feature type="transmembrane region" description="Helical" evidence="1">
    <location>
        <begin position="304"/>
        <end position="322"/>
    </location>
</feature>
<reference evidence="2" key="1">
    <citation type="submission" date="2018-06" db="EMBL/GenBank/DDBJ databases">
        <authorList>
            <person name="Zhirakovskaya E."/>
        </authorList>
    </citation>
    <scope>NUCLEOTIDE SEQUENCE</scope>
</reference>
<feature type="transmembrane region" description="Helical" evidence="1">
    <location>
        <begin position="104"/>
        <end position="124"/>
    </location>
</feature>
<sequence>MRWKQFWRRIYFFFPVRLFVGHLKTNHLILLSWLIPFLIILNLFGIRFGVPSLFLAPEYMGKINGYAFLFLGLVTGSFIMAFHISSYVVMAHRYPFIATVSKPFYIYSLNNSFIPVVYLTIYLFESFHFQTVYEYISAGQALLNLVFLLLGVLIFVYVSLGFFFFLVRIWPRFVGFEASRLREKRWLRWIVRISEKDKQKKMEEAPRENRGPSKVEWYISSISSTAQSRDFSHFDKAYLTEVFHRQHKNALYYVLLILTAIIIRGLIKDQPRLILPAGASLLLLFTLILLITSLFYIIFRRWTFVAVLILLFVGNFASPFTINSYNNNAYGLNYSNKKATVDLHSHGNYRADSLSTIQILNRWAAKNASPSGKKPKMVIVCASGGGMKLAMWTYYSLAYADSVTNGRLLNHTQLFTGASGGMLGAAFLRELYLEKQEGKIKKIFSEKYTSEITTDILNPVFYSFSMSDWFFRLQHFSYNGHRYFKDRAYMFEQTLNRNLGPILDKPLIAYRKPEENATIPMLILTPTIISSGSRMIISPVNVSYLTKVPYSKELQNIEFRYKYRKFGADSLRFLSAIRMNASFPYVSPIIALPGHPRLTLFDAGLNDNYGFLTAYAFVMEFRNWILQHTDGIVFIRIDENDYITYQQRTTFNDRILKPLGVLFTDWISIQENNYLPVVASLKKVLNGKFNFISFRFGSVSKRVSLSWHLTKREKHILKQAIYFPQNQRQLKRLNQLLK</sequence>
<keyword evidence="1" id="KW-0472">Membrane</keyword>
<feature type="transmembrane region" description="Helical" evidence="1">
    <location>
        <begin position="273"/>
        <end position="297"/>
    </location>
</feature>
<feature type="transmembrane region" description="Helical" evidence="1">
    <location>
        <begin position="27"/>
        <end position="46"/>
    </location>
</feature>
<protein>
    <recommendedName>
        <fullName evidence="3">PNPLA domain-containing protein</fullName>
    </recommendedName>
</protein>
<evidence type="ECO:0008006" key="3">
    <source>
        <dbReference type="Google" id="ProtNLM"/>
    </source>
</evidence>
<evidence type="ECO:0000256" key="1">
    <source>
        <dbReference type="SAM" id="Phobius"/>
    </source>
</evidence>
<proteinExistence type="predicted"/>
<feature type="transmembrane region" description="Helical" evidence="1">
    <location>
        <begin position="250"/>
        <end position="267"/>
    </location>
</feature>
<name>A0A3B0VF30_9ZZZZ</name>
<evidence type="ECO:0000313" key="2">
    <source>
        <dbReference type="EMBL" id="VAW30606.1"/>
    </source>
</evidence>
<accession>A0A3B0VF30</accession>
<keyword evidence="1" id="KW-1133">Transmembrane helix</keyword>
<feature type="transmembrane region" description="Helical" evidence="1">
    <location>
        <begin position="144"/>
        <end position="167"/>
    </location>
</feature>
<dbReference type="AlphaFoldDB" id="A0A3B0VF30"/>